<protein>
    <submittedName>
        <fullName evidence="2">Uncharacterized protein</fullName>
    </submittedName>
</protein>
<dbReference type="Proteomes" id="UP000029084">
    <property type="component" value="Chromosome"/>
</dbReference>
<keyword evidence="1" id="KW-0472">Membrane</keyword>
<evidence type="ECO:0000313" key="2">
    <source>
        <dbReference type="EMBL" id="AIM26529.1"/>
    </source>
</evidence>
<dbReference type="Proteomes" id="UP000062475">
    <property type="component" value="Chromosome"/>
</dbReference>
<evidence type="ECO:0000313" key="11">
    <source>
        <dbReference type="Proteomes" id="UP000062398"/>
    </source>
</evidence>
<evidence type="ECO:0000313" key="10">
    <source>
        <dbReference type="Proteomes" id="UP000061362"/>
    </source>
</evidence>
<reference evidence="7 9" key="3">
    <citation type="submission" date="2015-07" db="EMBL/GenBank/DDBJ databases">
        <title>Physiological, transcriptional responses and genome re-sequencing of acid resistant extremely thermoacidophilic Metallosphaera sedula SARC-M1.</title>
        <authorList>
            <person name="Ai C."/>
            <person name="McCarthy S."/>
            <person name="Eckrich V."/>
            <person name="Rudrappa D."/>
            <person name="Qiu G."/>
            <person name="Blum P."/>
        </authorList>
    </citation>
    <scope>NUCLEOTIDE SEQUENCE [LARGE SCALE GENOMIC DNA]</scope>
    <source>
        <strain evidence="7 9">SARC-M1</strain>
    </source>
</reference>
<dbReference type="Proteomes" id="UP000068832">
    <property type="component" value="Chromosome"/>
</dbReference>
<evidence type="ECO:0000313" key="5">
    <source>
        <dbReference type="EMBL" id="AKV78008.1"/>
    </source>
</evidence>
<dbReference type="EMBL" id="CP012172">
    <property type="protein sequence ID" value="AKV73519.1"/>
    <property type="molecule type" value="Genomic_DNA"/>
</dbReference>
<evidence type="ECO:0000313" key="6">
    <source>
        <dbReference type="EMBL" id="AKV80253.1"/>
    </source>
</evidence>
<reference evidence="2 8" key="1">
    <citation type="journal article" date="2014" name="J. Bacteriol.">
        <title>Role of an Archaeal PitA Transporter in the Copper and Arsenic Resistance of Metallosphaera sedula, an Extreme Thermoacidophile.</title>
        <authorList>
            <person name="McCarthy S."/>
            <person name="Ai C."/>
            <person name="Wheaton G."/>
            <person name="Tevatia R."/>
            <person name="Eckrich V."/>
            <person name="Kelly R."/>
            <person name="Blum P."/>
        </authorList>
    </citation>
    <scope>NUCLEOTIDE SEQUENCE [LARGE SCALE GENOMIC DNA]</scope>
    <source>
        <strain evidence="2 8">CuR1</strain>
    </source>
</reference>
<dbReference type="Proteomes" id="UP000061362">
    <property type="component" value="Chromosome"/>
</dbReference>
<sequence precursor="true">MRRNVVIVGGIILLIGLAIAIGGFFLAKSGIQITQVSLSPSQGKTFPLKSGVNSVSIGYNTSLPPKVEITGNVITTSSSKNVEALLINGTSPSVYVEDNSTTPMQVTLVMTQLNSSIEAGGLAFILGVVVFFVGLGILIYGLIRR</sequence>
<dbReference type="RefSeq" id="WP_011921510.1">
    <property type="nucleotide sequence ID" value="NZ_AP019770.1"/>
</dbReference>
<evidence type="ECO:0000313" key="4">
    <source>
        <dbReference type="EMBL" id="AKV75761.1"/>
    </source>
</evidence>
<dbReference type="GeneID" id="91754812"/>
<dbReference type="PATRIC" id="fig|43687.5.peg.376"/>
<dbReference type="EMBL" id="CP012174">
    <property type="protein sequence ID" value="AKV78008.1"/>
    <property type="molecule type" value="Genomic_DNA"/>
</dbReference>
<evidence type="ECO:0000313" key="7">
    <source>
        <dbReference type="EMBL" id="AKV82499.1"/>
    </source>
</evidence>
<evidence type="ECO:0000313" key="8">
    <source>
        <dbReference type="Proteomes" id="UP000029084"/>
    </source>
</evidence>
<proteinExistence type="predicted"/>
<dbReference type="OrthoDB" id="34773at2157"/>
<feature type="transmembrane region" description="Helical" evidence="1">
    <location>
        <begin position="122"/>
        <end position="143"/>
    </location>
</feature>
<reference evidence="10 11" key="2">
    <citation type="journal article" date="2015" name="Genome Announc.">
        <title>Complete Genome Sequences of Evolved Arsenate-Resistant Metallosphaera sedula Strains.</title>
        <authorList>
            <person name="Ai C."/>
            <person name="McCarthy S."/>
            <person name="Schackwitz W."/>
            <person name="Martin J."/>
            <person name="Lipzen A."/>
            <person name="Blum P."/>
        </authorList>
    </citation>
    <scope>NUCLEOTIDE SEQUENCE [LARGE SCALE GENOMIC DNA]</scope>
    <source>
        <strain evidence="5 11">ARS120-1</strain>
        <strain evidence="6 10">ARS120-2</strain>
        <strain evidence="3 13">ARS50-1</strain>
        <strain evidence="4 12">ARS50-2</strain>
    </source>
</reference>
<dbReference type="OMA" id="MRRNVVI"/>
<dbReference type="EMBL" id="CP012173">
    <property type="protein sequence ID" value="AKV75761.1"/>
    <property type="molecule type" value="Genomic_DNA"/>
</dbReference>
<evidence type="ECO:0000313" key="9">
    <source>
        <dbReference type="Proteomes" id="UP000056255"/>
    </source>
</evidence>
<dbReference type="EMBL" id="CP008822">
    <property type="protein sequence ID" value="AIM26529.1"/>
    <property type="molecule type" value="Genomic_DNA"/>
</dbReference>
<gene>
    <name evidence="2" type="ORF">HA72_0365</name>
    <name evidence="3" type="ORF">MsedA_0378</name>
    <name evidence="4" type="ORF">MsedB_0378</name>
    <name evidence="5" type="ORF">MsedC_0377</name>
    <name evidence="6" type="ORF">MsedD_0378</name>
    <name evidence="7" type="ORF">MsedE_0378</name>
</gene>
<name>A0A088E275_9CREN</name>
<dbReference type="Proteomes" id="UP000062398">
    <property type="component" value="Chromosome"/>
</dbReference>
<evidence type="ECO:0000313" key="12">
    <source>
        <dbReference type="Proteomes" id="UP000062475"/>
    </source>
</evidence>
<evidence type="ECO:0000256" key="1">
    <source>
        <dbReference type="SAM" id="Phobius"/>
    </source>
</evidence>
<keyword evidence="1" id="KW-0812">Transmembrane</keyword>
<dbReference type="AlphaFoldDB" id="A0A088E275"/>
<evidence type="ECO:0000313" key="13">
    <source>
        <dbReference type="Proteomes" id="UP000068832"/>
    </source>
</evidence>
<accession>A0A088E275</accession>
<evidence type="ECO:0000313" key="3">
    <source>
        <dbReference type="EMBL" id="AKV73519.1"/>
    </source>
</evidence>
<dbReference type="Proteomes" id="UP000056255">
    <property type="component" value="Chromosome"/>
</dbReference>
<organism evidence="2 8">
    <name type="scientific">Metallosphaera sedula</name>
    <dbReference type="NCBI Taxonomy" id="43687"/>
    <lineage>
        <taxon>Archaea</taxon>
        <taxon>Thermoproteota</taxon>
        <taxon>Thermoprotei</taxon>
        <taxon>Sulfolobales</taxon>
        <taxon>Sulfolobaceae</taxon>
        <taxon>Metallosphaera</taxon>
    </lineage>
</organism>
<keyword evidence="1" id="KW-1133">Transmembrane helix</keyword>
<dbReference type="EMBL" id="CP012176">
    <property type="protein sequence ID" value="AKV82499.1"/>
    <property type="molecule type" value="Genomic_DNA"/>
</dbReference>
<dbReference type="EMBL" id="CP012175">
    <property type="protein sequence ID" value="AKV80253.1"/>
    <property type="molecule type" value="Genomic_DNA"/>
</dbReference>
<feature type="transmembrane region" description="Helical" evidence="1">
    <location>
        <begin position="6"/>
        <end position="27"/>
    </location>
</feature>